<dbReference type="PROSITE" id="PS50811">
    <property type="entry name" value="WRKY"/>
    <property type="match status" value="1"/>
</dbReference>
<accession>A0AAW1YP28</accession>
<sequence length="443" mass="48263">MDEKAGCDLKLLHSDHNFLGLSSSSDHRLLKDETLLFKEIKQVGFFSTNKPSDQPAPAHENLPTHQLQVELQRGLEENQKLKTMLDQVTKSYSKLQAQLHLMMQKQAQNKRLQQLQTCAEGSNLDPSITQNWGSTSPKTPKLSSLHDDQPPKSSAHHGQDDQEQVPATTDDQVPLRRARVSVRARSEAPMISDGCQWRKYGQKMAKGNPCPRAYYRCSMATGCPVRKQVQRLAEDKTILITTYEGNHNHPLPPAAIAMANTTSAAAAMLVSGSTTSKQEAHHQLTNSAGLFSSLQLPSASPVATFSTSLPFPTITLDLTHTPNRNPHPIQFMHTSPTPFPLPLQGYDHHRHSMSLNFPQPNCTALPAAAMQLGDLRHGSMVEAITAAITSDPNFTTALAAAISSINNVENSSPTASTSNGNVVCAGFPGSPQLRQSCTTFSIT</sequence>
<comment type="caution">
    <text evidence="8">The sequence shown here is derived from an EMBL/GenBank/DDBJ whole genome shotgun (WGS) entry which is preliminary data.</text>
</comment>
<protein>
    <recommendedName>
        <fullName evidence="7">WRKY domain-containing protein</fullName>
    </recommendedName>
</protein>
<dbReference type="PANTHER" id="PTHR31429:SF59">
    <property type="entry name" value="WRKY TRANSCRIPTION FACTOR 47-RELATED"/>
    <property type="match status" value="1"/>
</dbReference>
<dbReference type="Pfam" id="PF03106">
    <property type="entry name" value="WRKY"/>
    <property type="match status" value="1"/>
</dbReference>
<evidence type="ECO:0000256" key="4">
    <source>
        <dbReference type="ARBA" id="ARBA00023163"/>
    </source>
</evidence>
<gene>
    <name evidence="8" type="ORF">M0R45_005898</name>
</gene>
<feature type="compositionally biased region" description="Polar residues" evidence="6">
    <location>
        <begin position="122"/>
        <end position="142"/>
    </location>
</feature>
<dbReference type="Gene3D" id="2.20.25.80">
    <property type="entry name" value="WRKY domain"/>
    <property type="match status" value="1"/>
</dbReference>
<feature type="region of interest" description="Disordered" evidence="6">
    <location>
        <begin position="122"/>
        <end position="181"/>
    </location>
</feature>
<dbReference type="EMBL" id="JBEDUW010000001">
    <property type="protein sequence ID" value="KAK9950405.1"/>
    <property type="molecule type" value="Genomic_DNA"/>
</dbReference>
<dbReference type="GO" id="GO:0043565">
    <property type="term" value="F:sequence-specific DNA binding"/>
    <property type="evidence" value="ECO:0007669"/>
    <property type="project" value="InterPro"/>
</dbReference>
<feature type="domain" description="WRKY" evidence="7">
    <location>
        <begin position="186"/>
        <end position="252"/>
    </location>
</feature>
<keyword evidence="4" id="KW-0804">Transcription</keyword>
<dbReference type="InterPro" id="IPR044810">
    <property type="entry name" value="WRKY_plant"/>
</dbReference>
<dbReference type="GO" id="GO:0005634">
    <property type="term" value="C:nucleus"/>
    <property type="evidence" value="ECO:0007669"/>
    <property type="project" value="UniProtKB-SubCell"/>
</dbReference>
<dbReference type="PANTHER" id="PTHR31429">
    <property type="entry name" value="WRKY TRANSCRIPTION FACTOR 36-RELATED"/>
    <property type="match status" value="1"/>
</dbReference>
<keyword evidence="3" id="KW-0238">DNA-binding</keyword>
<evidence type="ECO:0000256" key="6">
    <source>
        <dbReference type="SAM" id="MobiDB-lite"/>
    </source>
</evidence>
<evidence type="ECO:0000259" key="7">
    <source>
        <dbReference type="PROSITE" id="PS50811"/>
    </source>
</evidence>
<evidence type="ECO:0000256" key="5">
    <source>
        <dbReference type="ARBA" id="ARBA00023242"/>
    </source>
</evidence>
<dbReference type="InterPro" id="IPR036576">
    <property type="entry name" value="WRKY_dom_sf"/>
</dbReference>
<dbReference type="FunFam" id="2.20.25.80:FF:000002">
    <property type="entry name" value="probable WRKY transcription factor 31"/>
    <property type="match status" value="1"/>
</dbReference>
<dbReference type="SMART" id="SM00774">
    <property type="entry name" value="WRKY"/>
    <property type="match status" value="1"/>
</dbReference>
<evidence type="ECO:0000256" key="3">
    <source>
        <dbReference type="ARBA" id="ARBA00023125"/>
    </source>
</evidence>
<comment type="subcellular location">
    <subcellularLocation>
        <location evidence="1">Nucleus</location>
    </subcellularLocation>
</comment>
<keyword evidence="9" id="KW-1185">Reference proteome</keyword>
<keyword evidence="5" id="KW-0539">Nucleus</keyword>
<name>A0AAW1YP28_RUBAR</name>
<dbReference type="InterPro" id="IPR003657">
    <property type="entry name" value="WRKY_dom"/>
</dbReference>
<dbReference type="GO" id="GO:0003700">
    <property type="term" value="F:DNA-binding transcription factor activity"/>
    <property type="evidence" value="ECO:0007669"/>
    <property type="project" value="InterPro"/>
</dbReference>
<evidence type="ECO:0000256" key="2">
    <source>
        <dbReference type="ARBA" id="ARBA00023015"/>
    </source>
</evidence>
<evidence type="ECO:0000256" key="1">
    <source>
        <dbReference type="ARBA" id="ARBA00004123"/>
    </source>
</evidence>
<reference evidence="8 9" key="1">
    <citation type="journal article" date="2023" name="G3 (Bethesda)">
        <title>A chromosome-length genome assembly and annotation of blackberry (Rubus argutus, cv. 'Hillquist').</title>
        <authorList>
            <person name="Bruna T."/>
            <person name="Aryal R."/>
            <person name="Dudchenko O."/>
            <person name="Sargent D.J."/>
            <person name="Mead D."/>
            <person name="Buti M."/>
            <person name="Cavallini A."/>
            <person name="Hytonen T."/>
            <person name="Andres J."/>
            <person name="Pham M."/>
            <person name="Weisz D."/>
            <person name="Mascagni F."/>
            <person name="Usai G."/>
            <person name="Natali L."/>
            <person name="Bassil N."/>
            <person name="Fernandez G.E."/>
            <person name="Lomsadze A."/>
            <person name="Armour M."/>
            <person name="Olukolu B."/>
            <person name="Poorten T."/>
            <person name="Britton C."/>
            <person name="Davik J."/>
            <person name="Ashrafi H."/>
            <person name="Aiden E.L."/>
            <person name="Borodovsky M."/>
            <person name="Worthington M."/>
        </authorList>
    </citation>
    <scope>NUCLEOTIDE SEQUENCE [LARGE SCALE GENOMIC DNA]</scope>
    <source>
        <strain evidence="8">PI 553951</strain>
    </source>
</reference>
<dbReference type="SUPFAM" id="SSF118290">
    <property type="entry name" value="WRKY DNA-binding domain"/>
    <property type="match status" value="1"/>
</dbReference>
<organism evidence="8 9">
    <name type="scientific">Rubus argutus</name>
    <name type="common">Southern blackberry</name>
    <dbReference type="NCBI Taxonomy" id="59490"/>
    <lineage>
        <taxon>Eukaryota</taxon>
        <taxon>Viridiplantae</taxon>
        <taxon>Streptophyta</taxon>
        <taxon>Embryophyta</taxon>
        <taxon>Tracheophyta</taxon>
        <taxon>Spermatophyta</taxon>
        <taxon>Magnoliopsida</taxon>
        <taxon>eudicotyledons</taxon>
        <taxon>Gunneridae</taxon>
        <taxon>Pentapetalae</taxon>
        <taxon>rosids</taxon>
        <taxon>fabids</taxon>
        <taxon>Rosales</taxon>
        <taxon>Rosaceae</taxon>
        <taxon>Rosoideae</taxon>
        <taxon>Rosoideae incertae sedis</taxon>
        <taxon>Rubus</taxon>
    </lineage>
</organism>
<proteinExistence type="predicted"/>
<dbReference type="AlphaFoldDB" id="A0AAW1YP28"/>
<evidence type="ECO:0000313" key="9">
    <source>
        <dbReference type="Proteomes" id="UP001457282"/>
    </source>
</evidence>
<evidence type="ECO:0000313" key="8">
    <source>
        <dbReference type="EMBL" id="KAK9950405.1"/>
    </source>
</evidence>
<keyword evidence="2" id="KW-0805">Transcription regulation</keyword>
<dbReference type="Proteomes" id="UP001457282">
    <property type="component" value="Unassembled WGS sequence"/>
</dbReference>